<dbReference type="EMBL" id="JAHRIM010030121">
    <property type="protein sequence ID" value="MEQ2264315.1"/>
    <property type="molecule type" value="Genomic_DNA"/>
</dbReference>
<dbReference type="Proteomes" id="UP001444071">
    <property type="component" value="Unassembled WGS sequence"/>
</dbReference>
<evidence type="ECO:0000313" key="3">
    <source>
        <dbReference type="Proteomes" id="UP001444071"/>
    </source>
</evidence>
<accession>A0ABV0W4F8</accession>
<evidence type="ECO:0000256" key="1">
    <source>
        <dbReference type="SAM" id="MobiDB-lite"/>
    </source>
</evidence>
<feature type="compositionally biased region" description="Polar residues" evidence="1">
    <location>
        <begin position="148"/>
        <end position="158"/>
    </location>
</feature>
<comment type="caution">
    <text evidence="2">The sequence shown here is derived from an EMBL/GenBank/DDBJ whole genome shotgun (WGS) entry which is preliminary data.</text>
</comment>
<organism evidence="2 3">
    <name type="scientific">Xenotaenia resolanae</name>
    <dbReference type="NCBI Taxonomy" id="208358"/>
    <lineage>
        <taxon>Eukaryota</taxon>
        <taxon>Metazoa</taxon>
        <taxon>Chordata</taxon>
        <taxon>Craniata</taxon>
        <taxon>Vertebrata</taxon>
        <taxon>Euteleostomi</taxon>
        <taxon>Actinopterygii</taxon>
        <taxon>Neopterygii</taxon>
        <taxon>Teleostei</taxon>
        <taxon>Neoteleostei</taxon>
        <taxon>Acanthomorphata</taxon>
        <taxon>Ovalentaria</taxon>
        <taxon>Atherinomorphae</taxon>
        <taxon>Cyprinodontiformes</taxon>
        <taxon>Goodeidae</taxon>
        <taxon>Xenotaenia</taxon>
    </lineage>
</organism>
<sequence length="172" mass="19126">MSLLACMNKDPGSSLIGPVSSWHGLWLIVAEDKADRTLPCHQARACCIPHDWTCPQAPREHAPPFGPDKKKPLLRCLVRHYKTVAMDTQCEQATHTGNRIRSDRYNISHFRISSSSHLQTGWQSAVFRAPSFETIKTGSLRSAHDQRLTNSTGRNRTSVGADAIGINKPLDQ</sequence>
<evidence type="ECO:0000313" key="2">
    <source>
        <dbReference type="EMBL" id="MEQ2264315.1"/>
    </source>
</evidence>
<protein>
    <submittedName>
        <fullName evidence="2">Uncharacterized protein</fullName>
    </submittedName>
</protein>
<gene>
    <name evidence="2" type="ORF">XENORESO_021693</name>
</gene>
<keyword evidence="3" id="KW-1185">Reference proteome</keyword>
<reference evidence="2 3" key="1">
    <citation type="submission" date="2021-06" db="EMBL/GenBank/DDBJ databases">
        <authorList>
            <person name="Palmer J.M."/>
        </authorList>
    </citation>
    <scope>NUCLEOTIDE SEQUENCE [LARGE SCALE GENOMIC DNA]</scope>
    <source>
        <strain evidence="2 3">XR_2019</strain>
        <tissue evidence="2">Muscle</tissue>
    </source>
</reference>
<proteinExistence type="predicted"/>
<name>A0ABV0W4F8_9TELE</name>
<feature type="region of interest" description="Disordered" evidence="1">
    <location>
        <begin position="141"/>
        <end position="172"/>
    </location>
</feature>